<evidence type="ECO:0000313" key="3">
    <source>
        <dbReference type="WBParaSite" id="MhA1_Contig934.frz3.gene12"/>
    </source>
</evidence>
<evidence type="ECO:0000313" key="2">
    <source>
        <dbReference type="Proteomes" id="UP000095281"/>
    </source>
</evidence>
<protein>
    <submittedName>
        <fullName evidence="3">B30.2/SPRY domain-containing protein</fullName>
    </submittedName>
</protein>
<dbReference type="InterPro" id="IPR043136">
    <property type="entry name" value="B30.2/SPRY_sf"/>
</dbReference>
<dbReference type="AlphaFoldDB" id="A0A1I8C0T0"/>
<evidence type="ECO:0000256" key="1">
    <source>
        <dbReference type="SAM" id="Coils"/>
    </source>
</evidence>
<feature type="coiled-coil region" evidence="1">
    <location>
        <begin position="42"/>
        <end position="131"/>
    </location>
</feature>
<sequence>MTEEGSSNSDLDNLIFKEFENIKDAQMKLVNIQNKFIEEKFKKMFELKVKLFEEKNQSLENEMKILKEEIDKKFQKLKSEHENEIKLLKQTLQQLMDEKIKQLKIENGNKFSVLKQLIDQKDEKINSLESQQFIVKISNKWNEIECQNNVLNTNVNTTKGNKRKGFDHLNNDLKMKCIKSINMEGNDKPVFVYAKNRFNKPKEDSSNYSLFYFEIKCRIDGESINCDKNWLNIGLKNSKEEIKLDILEDVYISYRIETKGKRKKLPTFSWNNGDIFGCGLVYPPTKKTENSPYVFFTQNGKQIGNAVLLNNSNYYEPYFNFGCGCLEINFGNDLESKPFIYDILEYLPKEFYFGMIDLLIDKL</sequence>
<reference evidence="3" key="1">
    <citation type="submission" date="2016-11" db="UniProtKB">
        <authorList>
            <consortium name="WormBaseParasite"/>
        </authorList>
    </citation>
    <scope>IDENTIFICATION</scope>
</reference>
<proteinExistence type="predicted"/>
<keyword evidence="2" id="KW-1185">Reference proteome</keyword>
<dbReference type="Proteomes" id="UP000095281">
    <property type="component" value="Unplaced"/>
</dbReference>
<dbReference type="WBParaSite" id="MhA1_Contig934.frz3.gene12">
    <property type="protein sequence ID" value="MhA1_Contig934.frz3.gene12"/>
    <property type="gene ID" value="MhA1_Contig934.frz3.gene12"/>
</dbReference>
<keyword evidence="1" id="KW-0175">Coiled coil</keyword>
<accession>A0A1I8C0T0</accession>
<organism evidence="2 3">
    <name type="scientific">Meloidogyne hapla</name>
    <name type="common">Root-knot nematode worm</name>
    <dbReference type="NCBI Taxonomy" id="6305"/>
    <lineage>
        <taxon>Eukaryota</taxon>
        <taxon>Metazoa</taxon>
        <taxon>Ecdysozoa</taxon>
        <taxon>Nematoda</taxon>
        <taxon>Chromadorea</taxon>
        <taxon>Rhabditida</taxon>
        <taxon>Tylenchina</taxon>
        <taxon>Tylenchomorpha</taxon>
        <taxon>Tylenchoidea</taxon>
        <taxon>Meloidogynidae</taxon>
        <taxon>Meloidogyninae</taxon>
        <taxon>Meloidogyne</taxon>
    </lineage>
</organism>
<name>A0A1I8C0T0_MELHA</name>
<dbReference type="Gene3D" id="2.60.120.920">
    <property type="match status" value="1"/>
</dbReference>